<organism evidence="2 3">
    <name type="scientific">Nephila pilipes</name>
    <name type="common">Giant wood spider</name>
    <name type="synonym">Nephila maculata</name>
    <dbReference type="NCBI Taxonomy" id="299642"/>
    <lineage>
        <taxon>Eukaryota</taxon>
        <taxon>Metazoa</taxon>
        <taxon>Ecdysozoa</taxon>
        <taxon>Arthropoda</taxon>
        <taxon>Chelicerata</taxon>
        <taxon>Arachnida</taxon>
        <taxon>Araneae</taxon>
        <taxon>Araneomorphae</taxon>
        <taxon>Entelegynae</taxon>
        <taxon>Araneoidea</taxon>
        <taxon>Nephilidae</taxon>
        <taxon>Nephila</taxon>
    </lineage>
</organism>
<dbReference type="Proteomes" id="UP000887013">
    <property type="component" value="Unassembled WGS sequence"/>
</dbReference>
<keyword evidence="3" id="KW-1185">Reference proteome</keyword>
<name>A0A8X6PXV5_NEPPI</name>
<evidence type="ECO:0000313" key="2">
    <source>
        <dbReference type="EMBL" id="GFT86033.1"/>
    </source>
</evidence>
<feature type="region of interest" description="Disordered" evidence="1">
    <location>
        <begin position="1"/>
        <end position="60"/>
    </location>
</feature>
<proteinExistence type="predicted"/>
<feature type="compositionally biased region" description="Low complexity" evidence="1">
    <location>
        <begin position="75"/>
        <end position="86"/>
    </location>
</feature>
<accession>A0A8X6PXV5</accession>
<evidence type="ECO:0000313" key="3">
    <source>
        <dbReference type="Proteomes" id="UP000887013"/>
    </source>
</evidence>
<evidence type="ECO:0000256" key="1">
    <source>
        <dbReference type="SAM" id="MobiDB-lite"/>
    </source>
</evidence>
<feature type="compositionally biased region" description="Polar residues" evidence="1">
    <location>
        <begin position="32"/>
        <end position="60"/>
    </location>
</feature>
<reference evidence="2" key="1">
    <citation type="submission" date="2020-08" db="EMBL/GenBank/DDBJ databases">
        <title>Multicomponent nature underlies the extraordinary mechanical properties of spider dragline silk.</title>
        <authorList>
            <person name="Kono N."/>
            <person name="Nakamura H."/>
            <person name="Mori M."/>
            <person name="Yoshida Y."/>
            <person name="Ohtoshi R."/>
            <person name="Malay A.D."/>
            <person name="Moran D.A.P."/>
            <person name="Tomita M."/>
            <person name="Numata K."/>
            <person name="Arakawa K."/>
        </authorList>
    </citation>
    <scope>NUCLEOTIDE SEQUENCE</scope>
</reference>
<protein>
    <submittedName>
        <fullName evidence="2">Uncharacterized protein</fullName>
    </submittedName>
</protein>
<dbReference type="AlphaFoldDB" id="A0A8X6PXV5"/>
<feature type="compositionally biased region" description="Low complexity" evidence="1">
    <location>
        <begin position="1"/>
        <end position="12"/>
    </location>
</feature>
<gene>
    <name evidence="2" type="ORF">NPIL_665751</name>
</gene>
<dbReference type="EMBL" id="BMAW01119722">
    <property type="protein sequence ID" value="GFT86033.1"/>
    <property type="molecule type" value="Genomic_DNA"/>
</dbReference>
<sequence length="117" mass="12769">MNPERSSFSSSSVPEKIVQRSPQPPPDELTRSRTSLSQFVSGSSKVSDNDSGNITSSSEVKASEFVSGLSKASDNDSGAISSSSEVFGSSLELDPKSMWNPFPLIRKRYLFKRLNFD</sequence>
<comment type="caution">
    <text evidence="2">The sequence shown here is derived from an EMBL/GenBank/DDBJ whole genome shotgun (WGS) entry which is preliminary data.</text>
</comment>
<feature type="region of interest" description="Disordered" evidence="1">
    <location>
        <begin position="67"/>
        <end position="86"/>
    </location>
</feature>